<dbReference type="Proteomes" id="UP000094622">
    <property type="component" value="Unassembled WGS sequence"/>
</dbReference>
<evidence type="ECO:0000313" key="2">
    <source>
        <dbReference type="Proteomes" id="UP000094622"/>
    </source>
</evidence>
<keyword evidence="2" id="KW-1185">Reference proteome</keyword>
<dbReference type="EMBL" id="MCRJ01000022">
    <property type="protein sequence ID" value="ODN71422.1"/>
    <property type="molecule type" value="Genomic_DNA"/>
</dbReference>
<reference evidence="1 2" key="1">
    <citation type="submission" date="2016-07" db="EMBL/GenBank/DDBJ databases">
        <title>Draft Genome Sequence of Methylobrevis pamukkalensis PK2.</title>
        <authorList>
            <person name="Vasilenko O.V."/>
            <person name="Doronina N.V."/>
            <person name="Shmareva M.N."/>
            <person name="Tarlachkov S.V."/>
            <person name="Mustakhimov I."/>
            <person name="Trotsenko Y.A."/>
        </authorList>
    </citation>
    <scope>NUCLEOTIDE SEQUENCE [LARGE SCALE GENOMIC DNA]</scope>
    <source>
        <strain evidence="1 2">PK2</strain>
    </source>
</reference>
<evidence type="ECO:0000313" key="1">
    <source>
        <dbReference type="EMBL" id="ODN71422.1"/>
    </source>
</evidence>
<protein>
    <submittedName>
        <fullName evidence="1">Uncharacterized protein</fullName>
    </submittedName>
</protein>
<dbReference type="AlphaFoldDB" id="A0A1E3H539"/>
<comment type="caution">
    <text evidence="1">The sequence shown here is derived from an EMBL/GenBank/DDBJ whole genome shotgun (WGS) entry which is preliminary data.</text>
</comment>
<organism evidence="1 2">
    <name type="scientific">Methylobrevis pamukkalensis</name>
    <dbReference type="NCBI Taxonomy" id="1439726"/>
    <lineage>
        <taxon>Bacteria</taxon>
        <taxon>Pseudomonadati</taxon>
        <taxon>Pseudomonadota</taxon>
        <taxon>Alphaproteobacteria</taxon>
        <taxon>Hyphomicrobiales</taxon>
        <taxon>Pleomorphomonadaceae</taxon>
        <taxon>Methylobrevis</taxon>
    </lineage>
</organism>
<proteinExistence type="predicted"/>
<dbReference type="OrthoDB" id="8612398at2"/>
<dbReference type="RefSeq" id="WP_069306239.1">
    <property type="nucleotide sequence ID" value="NZ_MCRJ01000022.1"/>
</dbReference>
<name>A0A1E3H539_9HYPH</name>
<gene>
    <name evidence="1" type="ORF">A6302_01287</name>
</gene>
<sequence>MGLDLVVEGCARDGHEAEWRRMVDRAFRGDRLNEAEIERFAEISIPPYERLGAPRVGHDTAADDWIVAEKNARTPEEVAAVLREFHGYHVLDLLTSDGLPTYSNAALNDELNETSFRGEFLRLCGDVLAKDLIDGAWDHKLPDAAIGYGKALLEAADAAAAGHGPVRQPPKRGLLARLGLARPAREPLPLDKQLAIVRAAGRWYVFWGERGHPIRAWS</sequence>
<accession>A0A1E3H539</accession>